<dbReference type="EMBL" id="UINC01182346">
    <property type="protein sequence ID" value="SVD92505.1"/>
    <property type="molecule type" value="Genomic_DNA"/>
</dbReference>
<proteinExistence type="predicted"/>
<evidence type="ECO:0000313" key="1">
    <source>
        <dbReference type="EMBL" id="SVD92505.1"/>
    </source>
</evidence>
<evidence type="ECO:0008006" key="2">
    <source>
        <dbReference type="Google" id="ProtNLM"/>
    </source>
</evidence>
<gene>
    <name evidence="1" type="ORF">METZ01_LOCUS445359</name>
</gene>
<dbReference type="SUPFAM" id="SSF50249">
    <property type="entry name" value="Nucleic acid-binding proteins"/>
    <property type="match status" value="1"/>
</dbReference>
<organism evidence="1">
    <name type="scientific">marine metagenome</name>
    <dbReference type="NCBI Taxonomy" id="408172"/>
    <lineage>
        <taxon>unclassified sequences</taxon>
        <taxon>metagenomes</taxon>
        <taxon>ecological metagenomes</taxon>
    </lineage>
</organism>
<dbReference type="Gene3D" id="2.40.50.140">
    <property type="entry name" value="Nucleic acid-binding proteins"/>
    <property type="match status" value="1"/>
</dbReference>
<sequence length="123" mass="13839">MNGRTKLRKSILEDSGIYNQHDRTVRVDRLKEDRPVRSLKVLILRRYPPRLVSSRKWTGYVAAACGRDDTGVVGLVLWDKQIDMVATGDVVLIQNGWCKRRMGERVVSTGRSGSLSVVGNQSL</sequence>
<protein>
    <recommendedName>
        <fullName evidence="2">OB domain-containing protein</fullName>
    </recommendedName>
</protein>
<accession>A0A382ZBP7</accession>
<dbReference type="AlphaFoldDB" id="A0A382ZBP7"/>
<reference evidence="1" key="1">
    <citation type="submission" date="2018-05" db="EMBL/GenBank/DDBJ databases">
        <authorList>
            <person name="Lanie J.A."/>
            <person name="Ng W.-L."/>
            <person name="Kazmierczak K.M."/>
            <person name="Andrzejewski T.M."/>
            <person name="Davidsen T.M."/>
            <person name="Wayne K.J."/>
            <person name="Tettelin H."/>
            <person name="Glass J.I."/>
            <person name="Rusch D."/>
            <person name="Podicherti R."/>
            <person name="Tsui H.-C.T."/>
            <person name="Winkler M.E."/>
        </authorList>
    </citation>
    <scope>NUCLEOTIDE SEQUENCE</scope>
</reference>
<name>A0A382ZBP7_9ZZZZ</name>
<dbReference type="InterPro" id="IPR012340">
    <property type="entry name" value="NA-bd_OB-fold"/>
</dbReference>